<evidence type="ECO:0000313" key="3">
    <source>
        <dbReference type="Proteomes" id="UP000317429"/>
    </source>
</evidence>
<dbReference type="Proteomes" id="UP000317429">
    <property type="component" value="Chromosome"/>
</dbReference>
<reference evidence="2 3" key="1">
    <citation type="submission" date="2019-02" db="EMBL/GenBank/DDBJ databases">
        <title>Deep-cultivation of Planctomycetes and their phenomic and genomic characterization uncovers novel biology.</title>
        <authorList>
            <person name="Wiegand S."/>
            <person name="Jogler M."/>
            <person name="Boedeker C."/>
            <person name="Pinto D."/>
            <person name="Vollmers J."/>
            <person name="Rivas-Marin E."/>
            <person name="Kohn T."/>
            <person name="Peeters S.H."/>
            <person name="Heuer A."/>
            <person name="Rast P."/>
            <person name="Oberbeckmann S."/>
            <person name="Bunk B."/>
            <person name="Jeske O."/>
            <person name="Meyerdierks A."/>
            <person name="Storesund J.E."/>
            <person name="Kallscheuer N."/>
            <person name="Luecker S."/>
            <person name="Lage O.M."/>
            <person name="Pohl T."/>
            <person name="Merkel B.J."/>
            <person name="Hornburger P."/>
            <person name="Mueller R.-W."/>
            <person name="Bruemmer F."/>
            <person name="Labrenz M."/>
            <person name="Spormann A.M."/>
            <person name="Op den Camp H."/>
            <person name="Overmann J."/>
            <person name="Amann R."/>
            <person name="Jetten M.S.M."/>
            <person name="Mascher T."/>
            <person name="Medema M.H."/>
            <person name="Devos D.P."/>
            <person name="Kaster A.-K."/>
            <person name="Ovreas L."/>
            <person name="Rohde M."/>
            <person name="Galperin M.Y."/>
            <person name="Jogler C."/>
        </authorList>
    </citation>
    <scope>NUCLEOTIDE SEQUENCE [LARGE SCALE GENOMIC DNA]</scope>
    <source>
        <strain evidence="2 3">Pla175</strain>
    </source>
</reference>
<dbReference type="Pfam" id="PF07589">
    <property type="entry name" value="PEP-CTERM"/>
    <property type="match status" value="1"/>
</dbReference>
<dbReference type="RefSeq" id="WP_197527488.1">
    <property type="nucleotide sequence ID" value="NZ_CP036291.1"/>
</dbReference>
<sequence>MTAAVFAATLGGAQAAIWTGGGDGTSYEQDLNWDVVEAFPGSTRDINGAFTVTRAVDTNTNRTFVNGGAVLNVTAGNHDDSQSGAGIFNFVGDGSAGTTNLSGGVYAIGHGLRIGGGNEFSDGAFHVTGGELSVYRDANSSITPGNPAGRSSIQVGGQVAGSSGVFEVSGGSVVSRFGAHVGSTGVFSVVGSGATSINIGNNINGDGDWITRAGSLLKASIDAGGLTPIMVNDNADDGAGITVEIEDGSLLDLSFSGIAPVAGTWTVLVAENADIEWNSATGTGVGGIGGVTGYTLGLALSPSTAPGWSFAVDNSGANGLLTATYAVPEPSSLALLMLGGLFALQGRRRS</sequence>
<name>A0A518DCR7_9BACT</name>
<proteinExistence type="predicted"/>
<gene>
    <name evidence="2" type="ORF">Pla175_26400</name>
</gene>
<dbReference type="EMBL" id="CP036291">
    <property type="protein sequence ID" value="QDU89253.1"/>
    <property type="molecule type" value="Genomic_DNA"/>
</dbReference>
<keyword evidence="3" id="KW-1185">Reference proteome</keyword>
<dbReference type="NCBIfam" id="TIGR02595">
    <property type="entry name" value="PEP_CTERM"/>
    <property type="match status" value="1"/>
</dbReference>
<dbReference type="AlphaFoldDB" id="A0A518DCR7"/>
<organism evidence="2 3">
    <name type="scientific">Pirellulimonas nuda</name>
    <dbReference type="NCBI Taxonomy" id="2528009"/>
    <lineage>
        <taxon>Bacteria</taxon>
        <taxon>Pseudomonadati</taxon>
        <taxon>Planctomycetota</taxon>
        <taxon>Planctomycetia</taxon>
        <taxon>Pirellulales</taxon>
        <taxon>Lacipirellulaceae</taxon>
        <taxon>Pirellulimonas</taxon>
    </lineage>
</organism>
<protein>
    <recommendedName>
        <fullName evidence="1">Ice-binding protein C-terminal domain-containing protein</fullName>
    </recommendedName>
</protein>
<accession>A0A518DCR7</accession>
<evidence type="ECO:0000259" key="1">
    <source>
        <dbReference type="Pfam" id="PF07589"/>
    </source>
</evidence>
<evidence type="ECO:0000313" key="2">
    <source>
        <dbReference type="EMBL" id="QDU89253.1"/>
    </source>
</evidence>
<dbReference type="InterPro" id="IPR013424">
    <property type="entry name" value="Ice-binding_C"/>
</dbReference>
<dbReference type="KEGG" id="pnd:Pla175_26400"/>
<feature type="domain" description="Ice-binding protein C-terminal" evidence="1">
    <location>
        <begin position="326"/>
        <end position="349"/>
    </location>
</feature>